<dbReference type="InterPro" id="IPR024618">
    <property type="entry name" value="DUF3857"/>
</dbReference>
<reference evidence="5" key="2">
    <citation type="submission" date="2018-05" db="EMBL/GenBank/DDBJ databases">
        <title>Algibacter marinivivus sp. nov., isolated from sample around a algae.</title>
        <authorList>
            <person name="Lu D."/>
        </authorList>
    </citation>
    <scope>NUCLEOTIDE SEQUENCE [LARGE SCALE GENOMIC DNA]</scope>
    <source>
        <strain evidence="5">ZY111</strain>
    </source>
</reference>
<feature type="signal peptide" evidence="1">
    <location>
        <begin position="1"/>
        <end position="18"/>
    </location>
</feature>
<feature type="domain" description="DUF3857" evidence="3">
    <location>
        <begin position="68"/>
        <end position="208"/>
    </location>
</feature>
<dbReference type="RefSeq" id="WP_109352354.1">
    <property type="nucleotide sequence ID" value="NZ_QFRI01000001.1"/>
</dbReference>
<dbReference type="Pfam" id="PF01841">
    <property type="entry name" value="Transglut_core"/>
    <property type="match status" value="1"/>
</dbReference>
<name>A0A2U2X9A6_9FLAO</name>
<dbReference type="Pfam" id="PF12969">
    <property type="entry name" value="DUF3857"/>
    <property type="match status" value="1"/>
</dbReference>
<gene>
    <name evidence="4" type="ORF">DIS18_07395</name>
</gene>
<reference evidence="4 5" key="1">
    <citation type="submission" date="2018-05" db="EMBL/GenBank/DDBJ databases">
        <title>Algibacter marinivivus sp. nov., isolated from sample around a algae.</title>
        <authorList>
            <person name="Zhong X."/>
        </authorList>
    </citation>
    <scope>NUCLEOTIDE SEQUENCE [LARGE SCALE GENOMIC DNA]</scope>
    <source>
        <strain evidence="4 5">ZY111</strain>
    </source>
</reference>
<evidence type="ECO:0000256" key="1">
    <source>
        <dbReference type="SAM" id="SignalP"/>
    </source>
</evidence>
<dbReference type="Proteomes" id="UP000245375">
    <property type="component" value="Unassembled WGS sequence"/>
</dbReference>
<dbReference type="Gene3D" id="3.10.620.30">
    <property type="match status" value="1"/>
</dbReference>
<evidence type="ECO:0000259" key="3">
    <source>
        <dbReference type="Pfam" id="PF12969"/>
    </source>
</evidence>
<proteinExistence type="predicted"/>
<protein>
    <submittedName>
        <fullName evidence="4">Transglutaminase</fullName>
    </submittedName>
</protein>
<keyword evidence="1" id="KW-0732">Signal</keyword>
<dbReference type="InterPro" id="IPR002931">
    <property type="entry name" value="Transglutaminase-like"/>
</dbReference>
<dbReference type="EMBL" id="QFRI01000001">
    <property type="protein sequence ID" value="PWH84351.1"/>
    <property type="molecule type" value="Genomic_DNA"/>
</dbReference>
<feature type="domain" description="Transglutaminase-like" evidence="2">
    <location>
        <begin position="322"/>
        <end position="396"/>
    </location>
</feature>
<evidence type="ECO:0000313" key="5">
    <source>
        <dbReference type="Proteomes" id="UP000245375"/>
    </source>
</evidence>
<dbReference type="Gene3D" id="2.60.40.3140">
    <property type="match status" value="1"/>
</dbReference>
<accession>A0A2U2X9A6</accession>
<sequence length="672" mass="77859">MRIVTIILSLSISITALAQNYDFGKVSKEELQEQFNPEDSTANATYLYKYRRTYYEYSQQVGFQLITEIHERVKIYNNEGFDFATKSIKLYKSSREEESVSSLKAYTYNLDNGKIVKIKLDKSGIFDNEVSKFLDEKTFTMQDIKPGSVIEYKYKVFSPFITNIDEFVFQHSIPVKKLEADFESPEYFNFKYNEKGYLPVVPKKVFRNGTITFVNKTRSGGGGINSSPVQTSYSNSKIDYTKNADVYSLTNIPALKEEPYVNNIDNYRSAVKYELSYTRFPNSAIEHYTSSWEDVIKRIYENSNFGGELDKTSYFKNEINDLIGAVTDPKKKTALIFNYVKSRINWNGYYGYYVDEGVKKAFKEQTGNIADINLMLTSMLRYAGVKAYPVLVSTRKNGIPLFPTREGFNYVITYVKIGEISFLLDATSKYSFPNLLPFRALNWQGRVITEHGNSKLIDLYPKTISKDIIEMMANLDENGTISGKFRNTKTNHNALFFRKDFNSKSEDDFLSDLENKYNGLEISEFEVKNNEDLSKPIIESFAFEKENQADIIGDKIYFSPLFFMKLNENPFKLENREYPVDFGYPYETKYRFTINLPKGFKVESLPKPEMFKMQDNLGSFSYNIFNDEKNIQVIISSKINSSVVNPQYYKALKSYFSMIVKKETDQVVLTRI</sequence>
<comment type="caution">
    <text evidence="4">The sequence shown here is derived from an EMBL/GenBank/DDBJ whole genome shotgun (WGS) entry which is preliminary data.</text>
</comment>
<dbReference type="AlphaFoldDB" id="A0A2U2X9A6"/>
<dbReference type="OrthoDB" id="98874at2"/>
<dbReference type="Gene3D" id="2.60.120.1130">
    <property type="match status" value="1"/>
</dbReference>
<evidence type="ECO:0000313" key="4">
    <source>
        <dbReference type="EMBL" id="PWH84351.1"/>
    </source>
</evidence>
<reference evidence="5" key="3">
    <citation type="submission" date="2018-05" db="EMBL/GenBank/DDBJ databases">
        <authorList>
            <person name="Lu D."/>
        </authorList>
    </citation>
    <scope>NUCLEOTIDE SEQUENCE [LARGE SCALE GENOMIC DNA]</scope>
    <source>
        <strain evidence="5">ZY111</strain>
    </source>
</reference>
<keyword evidence="5" id="KW-1185">Reference proteome</keyword>
<evidence type="ECO:0000259" key="2">
    <source>
        <dbReference type="Pfam" id="PF01841"/>
    </source>
</evidence>
<organism evidence="4 5">
    <name type="scientific">Algibacter marinivivus</name>
    <dbReference type="NCBI Taxonomy" id="2100723"/>
    <lineage>
        <taxon>Bacteria</taxon>
        <taxon>Pseudomonadati</taxon>
        <taxon>Bacteroidota</taxon>
        <taxon>Flavobacteriia</taxon>
        <taxon>Flavobacteriales</taxon>
        <taxon>Flavobacteriaceae</taxon>
        <taxon>Algibacter</taxon>
    </lineage>
</organism>
<feature type="chain" id="PRO_5015631182" evidence="1">
    <location>
        <begin position="19"/>
        <end position="672"/>
    </location>
</feature>